<evidence type="ECO:0000313" key="2">
    <source>
        <dbReference type="EMBL" id="SNU77056.1"/>
    </source>
</evidence>
<proteinExistence type="predicted"/>
<organism evidence="3">
    <name type="scientific">Fusarium oxysporum f. sp. cucumerinum</name>
    <dbReference type="NCBI Taxonomy" id="5508"/>
    <lineage>
        <taxon>Eukaryota</taxon>
        <taxon>Fungi</taxon>
        <taxon>Dikarya</taxon>
        <taxon>Ascomycota</taxon>
        <taxon>Pezizomycotina</taxon>
        <taxon>Sordariomycetes</taxon>
        <taxon>Hypocreomycetidae</taxon>
        <taxon>Hypocreales</taxon>
        <taxon>Nectriaceae</taxon>
        <taxon>Fusarium</taxon>
        <taxon>Fusarium oxysporum species complex</taxon>
    </lineage>
</organism>
<dbReference type="AlphaFoldDB" id="A0A2C8D1R9"/>
<keyword evidence="3" id="KW-0496">Mitochondrion</keyword>
<evidence type="ECO:0000256" key="1">
    <source>
        <dbReference type="SAM" id="Phobius"/>
    </source>
</evidence>
<reference evidence="3" key="1">
    <citation type="submission" date="2016-12" db="EMBL/GenBank/DDBJ databases">
        <title>Recombination within an asexual species: what the mitochondrial genomes reveal in the Fusarium oxysporum species complex.</title>
        <authorList>
            <person name="Brankovics B."/>
            <person name="Van Dam P."/>
            <person name="Rep M."/>
            <person name="De Hoog G.S."/>
            <person name="Van der Lee T.A.J."/>
            <person name="Waalwijk C."/>
            <person name="Van Diepeningen A.D."/>
        </authorList>
    </citation>
    <scope>NUCLEOTIDE SEQUENCE</scope>
    <source>
        <strain evidence="2">Foc018</strain>
        <strain evidence="3">Foc021</strain>
        <strain evidence="4">Foc030</strain>
    </source>
</reference>
<evidence type="ECO:0000313" key="4">
    <source>
        <dbReference type="EMBL" id="SNU77114.1"/>
    </source>
</evidence>
<gene>
    <name evidence="3" type="primary">orf241</name>
</gene>
<keyword evidence="1" id="KW-0812">Transmembrane</keyword>
<feature type="transmembrane region" description="Helical" evidence="1">
    <location>
        <begin position="6"/>
        <end position="29"/>
    </location>
</feature>
<accession>A0A2C8D1R9</accession>
<keyword evidence="1" id="KW-0472">Membrane</keyword>
<keyword evidence="1" id="KW-1133">Transmembrane helix</keyword>
<dbReference type="EMBL" id="LT906313">
    <property type="protein sequence ID" value="SNU77114.1"/>
    <property type="molecule type" value="Genomic_DNA"/>
</dbReference>
<dbReference type="EMBL" id="LT906311">
    <property type="protein sequence ID" value="SNU77056.1"/>
    <property type="molecule type" value="Genomic_DNA"/>
</dbReference>
<feature type="transmembrane region" description="Helical" evidence="1">
    <location>
        <begin position="49"/>
        <end position="70"/>
    </location>
</feature>
<protein>
    <submittedName>
        <fullName evidence="3">Uncharacterized protein</fullName>
    </submittedName>
</protein>
<sequence length="241" mass="27985">MEQGILVALCQILKIITMKINLTILLYYYHKFIYGLIYFSNKYFSTSNIFMTITILSYLLSSTIFIISMFNSLDVMSTSLETIHYLEELDLPMELVDSESRIGGAQARCHNNNIIFKFLDLFNANNGSAAQAKAGPYLRTLSEELRNPYYMQAMPKSDGYIIDEPIFCEELRRDRMDNLSISESTDPESLRNNINYDRYSYKLAELKQIVLSDRIMKYEILNEYKSLSDELSLIVNNTYNS</sequence>
<dbReference type="EMBL" id="LT906312">
    <property type="protein sequence ID" value="SNU77085.1"/>
    <property type="molecule type" value="Genomic_DNA"/>
</dbReference>
<name>A0A2C8D1R9_FUSOX</name>
<evidence type="ECO:0000313" key="3">
    <source>
        <dbReference type="EMBL" id="SNU77085.1"/>
    </source>
</evidence>
<geneLocation type="mitochondrion" evidence="3"/>